<comment type="caution">
    <text evidence="14">The sequence shown here is derived from an EMBL/GenBank/DDBJ whole genome shotgun (WGS) entry which is preliminary data.</text>
</comment>
<evidence type="ECO:0000256" key="4">
    <source>
        <dbReference type="ARBA" id="ARBA00022618"/>
    </source>
</evidence>
<feature type="active site" description="Proton donor" evidence="12">
    <location>
        <position position="117"/>
    </location>
</feature>
<dbReference type="PANTHER" id="PTHR43783:SF1">
    <property type="entry name" value="UDP-N-ACETYLGLUCOSAMINE 1-CARBOXYVINYLTRANSFERASE"/>
    <property type="match status" value="1"/>
</dbReference>
<accession>A0A2M6XB69</accession>
<dbReference type="GO" id="GO:0019277">
    <property type="term" value="P:UDP-N-acetylgalactosamine biosynthetic process"/>
    <property type="evidence" value="ECO:0007669"/>
    <property type="project" value="InterPro"/>
</dbReference>
<keyword evidence="6 12" id="KW-0133">Cell shape</keyword>
<dbReference type="GO" id="GO:0005737">
    <property type="term" value="C:cytoplasm"/>
    <property type="evidence" value="ECO:0007669"/>
    <property type="project" value="UniProtKB-SubCell"/>
</dbReference>
<comment type="pathway">
    <text evidence="2 12">Cell wall biogenesis; peptidoglycan biosynthesis.</text>
</comment>
<evidence type="ECO:0000259" key="13">
    <source>
        <dbReference type="Pfam" id="PF00275"/>
    </source>
</evidence>
<keyword evidence="9 12" id="KW-0961">Cell wall biogenesis/degradation</keyword>
<gene>
    <name evidence="12 14" type="primary">murA</name>
    <name evidence="14" type="ORF">COT66_01265</name>
</gene>
<comment type="similarity">
    <text evidence="10 12">Belongs to the EPSP synthase family. MurA subfamily.</text>
</comment>
<dbReference type="NCBIfam" id="TIGR01072">
    <property type="entry name" value="murA"/>
    <property type="match status" value="1"/>
</dbReference>
<keyword evidence="7 12" id="KW-0573">Peptidoglycan synthesis</keyword>
<comment type="catalytic activity">
    <reaction evidence="11 12">
        <text>phosphoenolpyruvate + UDP-N-acetyl-alpha-D-glucosamine = UDP-N-acetyl-3-O-(1-carboxyvinyl)-alpha-D-glucosamine + phosphate</text>
        <dbReference type="Rhea" id="RHEA:18681"/>
        <dbReference type="ChEBI" id="CHEBI:43474"/>
        <dbReference type="ChEBI" id="CHEBI:57705"/>
        <dbReference type="ChEBI" id="CHEBI:58702"/>
        <dbReference type="ChEBI" id="CHEBI:68483"/>
        <dbReference type="EC" id="2.5.1.7"/>
    </reaction>
</comment>
<dbReference type="GO" id="GO:0071555">
    <property type="term" value="P:cell wall organization"/>
    <property type="evidence" value="ECO:0007669"/>
    <property type="project" value="UniProtKB-KW"/>
</dbReference>
<dbReference type="AlphaFoldDB" id="A0A2M6XB69"/>
<evidence type="ECO:0000256" key="7">
    <source>
        <dbReference type="ARBA" id="ARBA00022984"/>
    </source>
</evidence>
<dbReference type="Proteomes" id="UP000231214">
    <property type="component" value="Unassembled WGS sequence"/>
</dbReference>
<dbReference type="SUPFAM" id="SSF55205">
    <property type="entry name" value="EPT/RTPC-like"/>
    <property type="match status" value="1"/>
</dbReference>
<dbReference type="InterPro" id="IPR050068">
    <property type="entry name" value="MurA_subfamily"/>
</dbReference>
<dbReference type="InterPro" id="IPR036968">
    <property type="entry name" value="Enolpyruvate_Tfrase_sf"/>
</dbReference>
<feature type="domain" description="Enolpyruvate transferase" evidence="13">
    <location>
        <begin position="7"/>
        <end position="425"/>
    </location>
</feature>
<evidence type="ECO:0000256" key="12">
    <source>
        <dbReference type="HAMAP-Rule" id="MF_00111"/>
    </source>
</evidence>
<dbReference type="InterPro" id="IPR005750">
    <property type="entry name" value="UDP_GlcNAc_COvinyl_MurA"/>
</dbReference>
<sequence length="439" mass="48152">MSKFVIQGGRPLKGTVNIGGAKNSSFKLMIASLLAEGESRLLNISQIGDVQITKEIISALGGQIGSPGEQTVFIIPDTLKAPAIPQNFGYASRASIMFAGPLLSRFGHAYLPFPGGDQVGRRPIERHLEGLKKLGVTAQFTDGFIKLRANKLQGAQYRFDKNTHTGTETMIMAAAKAEGETLLENAAQEPEIDDLINYLNKMGAKIKRLANRQISIIGVSHLQGTIFKAMPDRNEAVSYACAALGTKGDIIIANAKPQHLQAFLEKVDEAGGRYEVGNYGLRFWYEKPLRATDIVTQPHPGFMTDWQPLWTTLVTQAKGTSEIVESVHDYRLGFVTDLQKMGAKIELFNPQIADPEKFYNFNLQDDRPENWHAAKVTGPTPLHCGQFAVTDLRAGATLTLAALMAQGQSTIEGAERIDRGYESLDKRLRQIGADIKRID</sequence>
<evidence type="ECO:0000256" key="1">
    <source>
        <dbReference type="ARBA" id="ARBA00004496"/>
    </source>
</evidence>
<evidence type="ECO:0000256" key="2">
    <source>
        <dbReference type="ARBA" id="ARBA00004752"/>
    </source>
</evidence>
<evidence type="ECO:0000256" key="11">
    <source>
        <dbReference type="ARBA" id="ARBA00047527"/>
    </source>
</evidence>
<feature type="binding site" evidence="12">
    <location>
        <position position="327"/>
    </location>
    <ligand>
        <name>UDP-N-acetyl-alpha-D-glucosamine</name>
        <dbReference type="ChEBI" id="CHEBI:57705"/>
    </ligand>
</feature>
<comment type="caution">
    <text evidence="12">Lacks conserved residue(s) required for the propagation of feature annotation.</text>
</comment>
<dbReference type="NCBIfam" id="NF006873">
    <property type="entry name" value="PRK09369.1"/>
    <property type="match status" value="1"/>
</dbReference>
<dbReference type="PANTHER" id="PTHR43783">
    <property type="entry name" value="UDP-N-ACETYLGLUCOSAMINE 1-CARBOXYVINYLTRANSFERASE"/>
    <property type="match status" value="1"/>
</dbReference>
<dbReference type="EC" id="2.5.1.7" evidence="12"/>
<evidence type="ECO:0000256" key="5">
    <source>
        <dbReference type="ARBA" id="ARBA00022679"/>
    </source>
</evidence>
<keyword evidence="5 12" id="KW-0808">Transferase</keyword>
<keyword evidence="8 12" id="KW-0131">Cell cycle</keyword>
<evidence type="ECO:0000256" key="8">
    <source>
        <dbReference type="ARBA" id="ARBA00023306"/>
    </source>
</evidence>
<evidence type="ECO:0000256" key="6">
    <source>
        <dbReference type="ARBA" id="ARBA00022960"/>
    </source>
</evidence>
<organism evidence="14 15">
    <name type="scientific">Candidatus Shapirobacteria bacterium CG09_land_8_20_14_0_10_49_15</name>
    <dbReference type="NCBI Taxonomy" id="1974482"/>
    <lineage>
        <taxon>Bacteria</taxon>
        <taxon>Candidatus Shapironibacteriota</taxon>
    </lineage>
</organism>
<keyword evidence="3 12" id="KW-0963">Cytoplasm</keyword>
<evidence type="ECO:0000256" key="10">
    <source>
        <dbReference type="ARBA" id="ARBA00038367"/>
    </source>
</evidence>
<dbReference type="CDD" id="cd01555">
    <property type="entry name" value="UdpNAET"/>
    <property type="match status" value="1"/>
</dbReference>
<feature type="binding site" evidence="12">
    <location>
        <position position="305"/>
    </location>
    <ligand>
        <name>UDP-N-acetyl-alpha-D-glucosamine</name>
        <dbReference type="ChEBI" id="CHEBI:57705"/>
    </ligand>
</feature>
<dbReference type="GO" id="GO:0009252">
    <property type="term" value="P:peptidoglycan biosynthetic process"/>
    <property type="evidence" value="ECO:0007669"/>
    <property type="project" value="UniProtKB-UniRule"/>
</dbReference>
<feature type="binding site" evidence="12">
    <location>
        <position position="93"/>
    </location>
    <ligand>
        <name>UDP-N-acetyl-alpha-D-glucosamine</name>
        <dbReference type="ChEBI" id="CHEBI:57705"/>
    </ligand>
</feature>
<evidence type="ECO:0000256" key="3">
    <source>
        <dbReference type="ARBA" id="ARBA00022490"/>
    </source>
</evidence>
<keyword evidence="4 12" id="KW-0132">Cell division</keyword>
<name>A0A2M6XB69_9BACT</name>
<dbReference type="Pfam" id="PF00275">
    <property type="entry name" value="EPSP_synthase"/>
    <property type="match status" value="1"/>
</dbReference>
<evidence type="ECO:0000313" key="15">
    <source>
        <dbReference type="Proteomes" id="UP000231214"/>
    </source>
</evidence>
<dbReference type="GO" id="GO:0008360">
    <property type="term" value="P:regulation of cell shape"/>
    <property type="evidence" value="ECO:0007669"/>
    <property type="project" value="UniProtKB-KW"/>
</dbReference>
<proteinExistence type="inferred from homology"/>
<dbReference type="GO" id="GO:0008760">
    <property type="term" value="F:UDP-N-acetylglucosamine 1-carboxyvinyltransferase activity"/>
    <property type="evidence" value="ECO:0007669"/>
    <property type="project" value="UniProtKB-UniRule"/>
</dbReference>
<dbReference type="UniPathway" id="UPA00219"/>
<dbReference type="Gene3D" id="3.65.10.10">
    <property type="entry name" value="Enolpyruvate transferase domain"/>
    <property type="match status" value="2"/>
</dbReference>
<evidence type="ECO:0000256" key="9">
    <source>
        <dbReference type="ARBA" id="ARBA00023316"/>
    </source>
</evidence>
<dbReference type="InterPro" id="IPR013792">
    <property type="entry name" value="RNA3'P_cycl/enolpyr_Trfase_a/b"/>
</dbReference>
<comment type="function">
    <text evidence="12">Cell wall formation. Adds enolpyruvyl to UDP-N-acetylglucosamine.</text>
</comment>
<protein>
    <recommendedName>
        <fullName evidence="12">UDP-N-acetylglucosamine 1-carboxyvinyltransferase</fullName>
        <ecNumber evidence="12">2.5.1.7</ecNumber>
    </recommendedName>
    <alternativeName>
        <fullName evidence="12">Enoylpyruvate transferase</fullName>
    </alternativeName>
    <alternativeName>
        <fullName evidence="12">UDP-N-acetylglucosamine enolpyruvyl transferase</fullName>
        <shortName evidence="12">EPT</shortName>
    </alternativeName>
</protein>
<dbReference type="GO" id="GO:0051301">
    <property type="term" value="P:cell division"/>
    <property type="evidence" value="ECO:0007669"/>
    <property type="project" value="UniProtKB-KW"/>
</dbReference>
<evidence type="ECO:0000313" key="14">
    <source>
        <dbReference type="EMBL" id="PIU02248.1"/>
    </source>
</evidence>
<feature type="binding site" evidence="12">
    <location>
        <begin position="22"/>
        <end position="23"/>
    </location>
    <ligand>
        <name>phosphoenolpyruvate</name>
        <dbReference type="ChEBI" id="CHEBI:58702"/>
    </ligand>
</feature>
<comment type="subcellular location">
    <subcellularLocation>
        <location evidence="1 12">Cytoplasm</location>
    </subcellularLocation>
</comment>
<reference evidence="15" key="1">
    <citation type="submission" date="2017-09" db="EMBL/GenBank/DDBJ databases">
        <title>Depth-based differentiation of microbial function through sediment-hosted aquifers and enrichment of novel symbionts in the deep terrestrial subsurface.</title>
        <authorList>
            <person name="Probst A.J."/>
            <person name="Ladd B."/>
            <person name="Jarett J.K."/>
            <person name="Geller-Mcgrath D.E."/>
            <person name="Sieber C.M.K."/>
            <person name="Emerson J.B."/>
            <person name="Anantharaman K."/>
            <person name="Thomas B.C."/>
            <person name="Malmstrom R."/>
            <person name="Stieglmeier M."/>
            <person name="Klingl A."/>
            <person name="Woyke T."/>
            <person name="Ryan C.M."/>
            <person name="Banfield J.F."/>
        </authorList>
    </citation>
    <scope>NUCLEOTIDE SEQUENCE [LARGE SCALE GENOMIC DNA]</scope>
</reference>
<dbReference type="EMBL" id="PEZK01000020">
    <property type="protein sequence ID" value="PIU02248.1"/>
    <property type="molecule type" value="Genomic_DNA"/>
</dbReference>
<dbReference type="HAMAP" id="MF_00111">
    <property type="entry name" value="MurA"/>
    <property type="match status" value="1"/>
</dbReference>
<dbReference type="InterPro" id="IPR001986">
    <property type="entry name" value="Enolpyruvate_Tfrase_dom"/>
</dbReference>